<keyword evidence="1" id="KW-0472">Membrane</keyword>
<reference evidence="2 3" key="2">
    <citation type="journal article" date="2010" name="Proc. Natl. Acad. Sci. U.S.A.">
        <title>Enigmatic, ultrasmall, uncultivated Archaea.</title>
        <authorList>
            <person name="Baker B.J."/>
            <person name="Comolli L.R."/>
            <person name="Dick G.J."/>
            <person name="Hauser L.J."/>
            <person name="Hyatt D."/>
            <person name="Dill B.D."/>
            <person name="Land M.L."/>
            <person name="Verberkmoes N.C."/>
            <person name="Hettich R.L."/>
            <person name="Banfield J.F."/>
        </authorList>
    </citation>
    <scope>NUCLEOTIDE SEQUENCE [LARGE SCALE GENOMIC DNA]</scope>
    <source>
        <strain evidence="2">ARMAN-2</strain>
    </source>
</reference>
<organism evidence="2 3">
    <name type="scientific">Candidatus Micrarchaeum acidiphilum ARMAN-2</name>
    <dbReference type="NCBI Taxonomy" id="425595"/>
    <lineage>
        <taxon>Archaea</taxon>
        <taxon>Candidatus Micrarchaeota</taxon>
        <taxon>Candidatus Micrarchaeia</taxon>
        <taxon>Candidatus Micrarchaeales</taxon>
        <taxon>Candidatus Micrarchaeaceae</taxon>
        <taxon>Candidatus Micrarchaeum</taxon>
    </lineage>
</organism>
<keyword evidence="1" id="KW-1133">Transmembrane helix</keyword>
<evidence type="ECO:0000313" key="2">
    <source>
        <dbReference type="EMBL" id="EET90529.1"/>
    </source>
</evidence>
<dbReference type="Proteomes" id="UP000332487">
    <property type="component" value="Unassembled WGS sequence"/>
</dbReference>
<sequence>MVDMYNDRIAPKKALMLRRDAAEDAVLEKDDFKSGSVYGKIALGAGGVLLTAAAVIWTKIKDNVPAYVYQRSDTIPAQYMTHSTGQLWVDIGFIAAGVVGTLLVTFGLKKTVGEESSDGEQRRQT</sequence>
<name>C7DG59_MICA2</name>
<evidence type="ECO:0000256" key="1">
    <source>
        <dbReference type="SAM" id="Phobius"/>
    </source>
</evidence>
<dbReference type="EMBL" id="GG697236">
    <property type="protein sequence ID" value="EET90529.1"/>
    <property type="molecule type" value="Genomic_DNA"/>
</dbReference>
<feature type="transmembrane region" description="Helical" evidence="1">
    <location>
        <begin position="87"/>
        <end position="108"/>
    </location>
</feature>
<keyword evidence="3" id="KW-1185">Reference proteome</keyword>
<gene>
    <name evidence="2" type="ORF">UNLARM2_0063</name>
</gene>
<reference evidence="2 3" key="1">
    <citation type="journal article" date="2009" name="Genome Biol.">
        <title>Community-wide analysis of microbial genome sequence signatures.</title>
        <authorList>
            <person name="Dick G.J."/>
            <person name="Andersson A.F."/>
            <person name="Baker B.J."/>
            <person name="Simmons S.L."/>
            <person name="Thomas B.C."/>
            <person name="Yelton A.P."/>
            <person name="Banfield J.F."/>
        </authorList>
    </citation>
    <scope>NUCLEOTIDE SEQUENCE [LARGE SCALE GENOMIC DNA]</scope>
    <source>
        <strain evidence="2">ARMAN-2</strain>
    </source>
</reference>
<keyword evidence="1" id="KW-0812">Transmembrane</keyword>
<evidence type="ECO:0000313" key="3">
    <source>
        <dbReference type="Proteomes" id="UP000332487"/>
    </source>
</evidence>
<proteinExistence type="predicted"/>
<feature type="transmembrane region" description="Helical" evidence="1">
    <location>
        <begin position="37"/>
        <end position="57"/>
    </location>
</feature>
<protein>
    <submittedName>
        <fullName evidence="2">Uncharacterized protein</fullName>
    </submittedName>
</protein>
<dbReference type="AlphaFoldDB" id="C7DG59"/>
<accession>C7DG59</accession>